<protein>
    <submittedName>
        <fullName evidence="1">Uncharacterized protein</fullName>
    </submittedName>
</protein>
<organism evidence="1 2">
    <name type="scientific">Pseudidiomarina donghaiensis</name>
    <dbReference type="NCBI Taxonomy" id="519452"/>
    <lineage>
        <taxon>Bacteria</taxon>
        <taxon>Pseudomonadati</taxon>
        <taxon>Pseudomonadota</taxon>
        <taxon>Gammaproteobacteria</taxon>
        <taxon>Alteromonadales</taxon>
        <taxon>Idiomarinaceae</taxon>
        <taxon>Pseudidiomarina</taxon>
    </lineage>
</organism>
<dbReference type="EMBL" id="PIPU01000001">
    <property type="protein sequence ID" value="RUO48944.1"/>
    <property type="molecule type" value="Genomic_DNA"/>
</dbReference>
<gene>
    <name evidence="1" type="ORF">CWE24_00030</name>
</gene>
<keyword evidence="2" id="KW-1185">Reference proteome</keyword>
<dbReference type="RefSeq" id="WP_092836201.1">
    <property type="nucleotide sequence ID" value="NZ_FPCF01000001.1"/>
</dbReference>
<sequence length="121" mass="14263">MWDDTNTAEEHEEMAGVRQEFFALYNKRQARIRIKFIDTAPSMLRSFYVVSFLDRRTKSSYRGQFSDIYWPSIFNDFASLQAHISSFLKQYAIPTAFLEQLTWDDPEVAFELDLDGSCPRK</sequence>
<dbReference type="Proteomes" id="UP000286985">
    <property type="component" value="Unassembled WGS sequence"/>
</dbReference>
<proteinExistence type="predicted"/>
<reference evidence="2" key="1">
    <citation type="journal article" date="2018" name="Front. Microbiol.">
        <title>Genome-Based Analysis Reveals the Taxonomy and Diversity of the Family Idiomarinaceae.</title>
        <authorList>
            <person name="Liu Y."/>
            <person name="Lai Q."/>
            <person name="Shao Z."/>
        </authorList>
    </citation>
    <scope>NUCLEOTIDE SEQUENCE [LARGE SCALE GENOMIC DNA]</scope>
    <source>
        <strain evidence="2">908033</strain>
    </source>
</reference>
<accession>A0A432XJJ6</accession>
<dbReference type="AlphaFoldDB" id="A0A432XJJ6"/>
<comment type="caution">
    <text evidence="1">The sequence shown here is derived from an EMBL/GenBank/DDBJ whole genome shotgun (WGS) entry which is preliminary data.</text>
</comment>
<evidence type="ECO:0000313" key="1">
    <source>
        <dbReference type="EMBL" id="RUO48944.1"/>
    </source>
</evidence>
<name>A0A432XJJ6_9GAMM</name>
<evidence type="ECO:0000313" key="2">
    <source>
        <dbReference type="Proteomes" id="UP000286985"/>
    </source>
</evidence>